<protein>
    <submittedName>
        <fullName evidence="2">Uncharacterized protein</fullName>
    </submittedName>
</protein>
<gene>
    <name evidence="2" type="ORF">EWM64_g7096</name>
</gene>
<accession>A0A4Y9ZRM0</accession>
<dbReference type="EMBL" id="SFCI01001053">
    <property type="protein sequence ID" value="TFY76914.1"/>
    <property type="molecule type" value="Genomic_DNA"/>
</dbReference>
<organism evidence="2 3">
    <name type="scientific">Hericium alpestre</name>
    <dbReference type="NCBI Taxonomy" id="135208"/>
    <lineage>
        <taxon>Eukaryota</taxon>
        <taxon>Fungi</taxon>
        <taxon>Dikarya</taxon>
        <taxon>Basidiomycota</taxon>
        <taxon>Agaricomycotina</taxon>
        <taxon>Agaricomycetes</taxon>
        <taxon>Russulales</taxon>
        <taxon>Hericiaceae</taxon>
        <taxon>Hericium</taxon>
    </lineage>
</organism>
<evidence type="ECO:0000313" key="3">
    <source>
        <dbReference type="Proteomes" id="UP000298061"/>
    </source>
</evidence>
<reference evidence="2 3" key="1">
    <citation type="submission" date="2019-02" db="EMBL/GenBank/DDBJ databases">
        <title>Genome sequencing of the rare red list fungi Hericium alpestre (H. flagellum).</title>
        <authorList>
            <person name="Buettner E."/>
            <person name="Kellner H."/>
        </authorList>
    </citation>
    <scope>NUCLEOTIDE SEQUENCE [LARGE SCALE GENOMIC DNA]</scope>
    <source>
        <strain evidence="2 3">DSM 108284</strain>
    </source>
</reference>
<feature type="compositionally biased region" description="Polar residues" evidence="1">
    <location>
        <begin position="8"/>
        <end position="17"/>
    </location>
</feature>
<name>A0A4Y9ZRM0_9AGAM</name>
<keyword evidence="3" id="KW-1185">Reference proteome</keyword>
<feature type="region of interest" description="Disordered" evidence="1">
    <location>
        <begin position="1"/>
        <end position="30"/>
    </location>
</feature>
<dbReference type="AlphaFoldDB" id="A0A4Y9ZRM0"/>
<evidence type="ECO:0000313" key="2">
    <source>
        <dbReference type="EMBL" id="TFY76914.1"/>
    </source>
</evidence>
<sequence length="63" mass="7224">MCSRPSRHSSAAPYTSTDNDDAVQERARAVRERDTMREYAALKRERGALEYAFFPVVAALYLR</sequence>
<comment type="caution">
    <text evidence="2">The sequence shown here is derived from an EMBL/GenBank/DDBJ whole genome shotgun (WGS) entry which is preliminary data.</text>
</comment>
<evidence type="ECO:0000256" key="1">
    <source>
        <dbReference type="SAM" id="MobiDB-lite"/>
    </source>
</evidence>
<proteinExistence type="predicted"/>
<dbReference type="Proteomes" id="UP000298061">
    <property type="component" value="Unassembled WGS sequence"/>
</dbReference>